<dbReference type="Pfam" id="PF01755">
    <property type="entry name" value="Glyco_transf_25"/>
    <property type="match status" value="1"/>
</dbReference>
<sequence>MQILVINLPDSTDRLKFQQEQLKRLGLDHEIIRAVSTNYVHEQVHYHLVLGWERPLLRSEVACYFSHHKIWQMVIKRNQPVLVLEDDALLSRHVPGILQALENRTDCDIVNLEVRGKNKTVGKAAQNLLGDYKLLPLFQDQQGAAGYVIWPSGAKQLLEKAKTVSPGPADEFIANTYELKKYQVEPAAVIQLDQCETYDVISSVKTTTTINAEDEQPSYVSFMAQIRFHKRRISSQFRAMMYQMSIRGESIRRPVALNPDDFL</sequence>
<keyword evidence="2" id="KW-0808">Transferase</keyword>
<protein>
    <submittedName>
        <fullName evidence="2">Glycosyl transferase, family 25</fullName>
    </submittedName>
</protein>
<accession>A0A6S6TSW5</accession>
<evidence type="ECO:0000259" key="1">
    <source>
        <dbReference type="Pfam" id="PF01755"/>
    </source>
</evidence>
<feature type="domain" description="Glycosyl transferase family 25" evidence="1">
    <location>
        <begin position="2"/>
        <end position="172"/>
    </location>
</feature>
<organism evidence="2">
    <name type="scientific">uncultured Thiotrichaceae bacterium</name>
    <dbReference type="NCBI Taxonomy" id="298394"/>
    <lineage>
        <taxon>Bacteria</taxon>
        <taxon>Pseudomonadati</taxon>
        <taxon>Pseudomonadota</taxon>
        <taxon>Gammaproteobacteria</taxon>
        <taxon>Thiotrichales</taxon>
        <taxon>Thiotrichaceae</taxon>
        <taxon>environmental samples</taxon>
    </lineage>
</organism>
<evidence type="ECO:0000313" key="2">
    <source>
        <dbReference type="EMBL" id="CAA6819308.1"/>
    </source>
</evidence>
<gene>
    <name evidence="2" type="ORF">HELGO_WM20879</name>
</gene>
<dbReference type="AlphaFoldDB" id="A0A6S6TSW5"/>
<reference evidence="2" key="1">
    <citation type="submission" date="2020-01" db="EMBL/GenBank/DDBJ databases">
        <authorList>
            <person name="Meier V. D."/>
            <person name="Meier V D."/>
        </authorList>
    </citation>
    <scope>NUCLEOTIDE SEQUENCE</scope>
    <source>
        <strain evidence="2">HLG_WM_MAG_08</strain>
    </source>
</reference>
<dbReference type="EMBL" id="CACVAV010000299">
    <property type="protein sequence ID" value="CAA6819308.1"/>
    <property type="molecule type" value="Genomic_DNA"/>
</dbReference>
<dbReference type="GO" id="GO:0016740">
    <property type="term" value="F:transferase activity"/>
    <property type="evidence" value="ECO:0007669"/>
    <property type="project" value="UniProtKB-KW"/>
</dbReference>
<dbReference type="CDD" id="cd06532">
    <property type="entry name" value="Glyco_transf_25"/>
    <property type="match status" value="1"/>
</dbReference>
<dbReference type="InterPro" id="IPR002654">
    <property type="entry name" value="Glyco_trans_25"/>
</dbReference>
<proteinExistence type="predicted"/>
<name>A0A6S6TSW5_9GAMM</name>